<evidence type="ECO:0000313" key="2">
    <source>
        <dbReference type="Proteomes" id="UP000887574"/>
    </source>
</evidence>
<feature type="transmembrane region" description="Helical" evidence="1">
    <location>
        <begin position="12"/>
        <end position="37"/>
    </location>
</feature>
<keyword evidence="1" id="KW-1133">Transmembrane helix</keyword>
<accession>A0A915EH18</accession>
<keyword evidence="1" id="KW-0472">Membrane</keyword>
<evidence type="ECO:0000256" key="1">
    <source>
        <dbReference type="SAM" id="Phobius"/>
    </source>
</evidence>
<reference evidence="3" key="1">
    <citation type="submission" date="2022-11" db="UniProtKB">
        <authorList>
            <consortium name="WormBaseParasite"/>
        </authorList>
    </citation>
    <scope>IDENTIFICATION</scope>
</reference>
<protein>
    <submittedName>
        <fullName evidence="3">Uncharacterized protein</fullName>
    </submittedName>
</protein>
<dbReference type="WBParaSite" id="jg5808">
    <property type="protein sequence ID" value="jg5808"/>
    <property type="gene ID" value="jg5808"/>
</dbReference>
<dbReference type="Proteomes" id="UP000887574">
    <property type="component" value="Unplaced"/>
</dbReference>
<sequence>MAEVWAFNLTLAIVAMAINVSVCLIAIVLLIVVCLAAKKQKSITDAVEIFPMAIQMITYSEIPMSIIAVIADYLEIPLQEVIDSYAEDAKHRRSIVLKAFQKDPVTDRFIKSYKSKFIKNGYVGEEMLNPS</sequence>
<keyword evidence="2" id="KW-1185">Reference proteome</keyword>
<organism evidence="2 3">
    <name type="scientific">Ditylenchus dipsaci</name>
    <dbReference type="NCBI Taxonomy" id="166011"/>
    <lineage>
        <taxon>Eukaryota</taxon>
        <taxon>Metazoa</taxon>
        <taxon>Ecdysozoa</taxon>
        <taxon>Nematoda</taxon>
        <taxon>Chromadorea</taxon>
        <taxon>Rhabditida</taxon>
        <taxon>Tylenchina</taxon>
        <taxon>Tylenchomorpha</taxon>
        <taxon>Sphaerularioidea</taxon>
        <taxon>Anguinidae</taxon>
        <taxon>Anguininae</taxon>
        <taxon>Ditylenchus</taxon>
    </lineage>
</organism>
<evidence type="ECO:0000313" key="3">
    <source>
        <dbReference type="WBParaSite" id="jg5808"/>
    </source>
</evidence>
<dbReference type="AlphaFoldDB" id="A0A915EH18"/>
<proteinExistence type="predicted"/>
<keyword evidence="1" id="KW-0812">Transmembrane</keyword>
<name>A0A915EH18_9BILA</name>